<sequence>MPPRLSTKRLLSLNSLQHSSQRVALARPRYLATCVTTRSGSASKRPSCSLGRPGSSRGFHASAVHSAPKDPYQVLGVKRDASAAEIKKTYFGLARKYHPDTNADKNAQEKFVEIQEAYDILKDQKKRAEYDKYGSASQQPGFDSNAYENARSSFGGGFGHNPFQDFAGAFGGGRGGGRGQSELFEQLFSFGGGAGGQAKQSSRGANLETTVGVSFMEACKGTSRTVTIHPVVQCNTCSGSGMKAGVKRTTCGACGGSGVRSYVIQSGFHMQTSCNACGGSGSTVPPHGECNTCAGIGQVRVKKSVKIDIPSGVEDGMAMRIPGQGDAPIGGSGQPGDLLVRINVAPSQVFKRQGANLYHDARIPVQTALLGGRLRVPTLDGEVDVRVPSGTQPGEQMVLKGRGVSSATRSGKGDLFVTFNVQLPRSLSSRQRELLQQFADDVEGRVSKSSPQEPPPKASTEGSAPSGERSASESESTSNGTASSSPSPPDSWVSHSDTTDASRTSDDGGRDDRKRDTERKKATA</sequence>
<dbReference type="GO" id="GO:0009408">
    <property type="term" value="P:response to heat"/>
    <property type="evidence" value="ECO:0007669"/>
    <property type="project" value="InterPro"/>
</dbReference>
<dbReference type="GO" id="GO:0042026">
    <property type="term" value="P:protein refolding"/>
    <property type="evidence" value="ECO:0007669"/>
    <property type="project" value="TreeGrafter"/>
</dbReference>
<keyword evidence="12" id="KW-1185">Reference proteome</keyword>
<dbReference type="SUPFAM" id="SSF57938">
    <property type="entry name" value="DnaJ/Hsp40 cysteine-rich domain"/>
    <property type="match status" value="1"/>
</dbReference>
<dbReference type="Gene3D" id="1.10.287.110">
    <property type="entry name" value="DnaJ domain"/>
    <property type="match status" value="1"/>
</dbReference>
<dbReference type="Pfam" id="PF00226">
    <property type="entry name" value="DnaJ"/>
    <property type="match status" value="1"/>
</dbReference>
<dbReference type="EMBL" id="MNAD01001519">
    <property type="protein sequence ID" value="OJT04783.1"/>
    <property type="molecule type" value="Genomic_DNA"/>
</dbReference>
<proteinExistence type="inferred from homology"/>
<dbReference type="OMA" id="MATDYYA"/>
<dbReference type="PANTHER" id="PTHR43096">
    <property type="entry name" value="DNAJ HOMOLOG 1, MITOCHONDRIAL-RELATED"/>
    <property type="match status" value="1"/>
</dbReference>
<evidence type="ECO:0000259" key="10">
    <source>
        <dbReference type="PROSITE" id="PS51188"/>
    </source>
</evidence>
<feature type="compositionally biased region" description="Basic and acidic residues" evidence="8">
    <location>
        <begin position="497"/>
        <end position="524"/>
    </location>
</feature>
<dbReference type="GO" id="GO:0051082">
    <property type="term" value="F:unfolded protein binding"/>
    <property type="evidence" value="ECO:0007669"/>
    <property type="project" value="InterPro"/>
</dbReference>
<dbReference type="PROSITE" id="PS51188">
    <property type="entry name" value="ZF_CR"/>
    <property type="match status" value="1"/>
</dbReference>
<feature type="compositionally biased region" description="Low complexity" evidence="8">
    <location>
        <begin position="461"/>
        <end position="496"/>
    </location>
</feature>
<dbReference type="InterPro" id="IPR036869">
    <property type="entry name" value="J_dom_sf"/>
</dbReference>
<keyword evidence="5" id="KW-0143">Chaperone</keyword>
<feature type="zinc finger region" description="CR-type" evidence="7">
    <location>
        <begin position="221"/>
        <end position="302"/>
    </location>
</feature>
<dbReference type="OrthoDB" id="10256793at2759"/>
<organism evidence="11 12">
    <name type="scientific">Trametes pubescens</name>
    <name type="common">White-rot fungus</name>
    <dbReference type="NCBI Taxonomy" id="154538"/>
    <lineage>
        <taxon>Eukaryota</taxon>
        <taxon>Fungi</taxon>
        <taxon>Dikarya</taxon>
        <taxon>Basidiomycota</taxon>
        <taxon>Agaricomycotina</taxon>
        <taxon>Agaricomycetes</taxon>
        <taxon>Polyporales</taxon>
        <taxon>Polyporaceae</taxon>
        <taxon>Trametes</taxon>
    </lineage>
</organism>
<evidence type="ECO:0000313" key="12">
    <source>
        <dbReference type="Proteomes" id="UP000184267"/>
    </source>
</evidence>
<dbReference type="SMART" id="SM00271">
    <property type="entry name" value="DnaJ"/>
    <property type="match status" value="1"/>
</dbReference>
<dbReference type="InterPro" id="IPR008971">
    <property type="entry name" value="HSP40/DnaJ_pept-bd"/>
</dbReference>
<dbReference type="GO" id="GO:0005737">
    <property type="term" value="C:cytoplasm"/>
    <property type="evidence" value="ECO:0007669"/>
    <property type="project" value="TreeGrafter"/>
</dbReference>
<feature type="region of interest" description="Disordered" evidence="8">
    <location>
        <begin position="39"/>
        <end position="63"/>
    </location>
</feature>
<dbReference type="InterPro" id="IPR036410">
    <property type="entry name" value="HSP_DnaJ_Cys-rich_dom_sf"/>
</dbReference>
<dbReference type="CDD" id="cd10747">
    <property type="entry name" value="DnaJ_C"/>
    <property type="match status" value="1"/>
</dbReference>
<dbReference type="InterPro" id="IPR018253">
    <property type="entry name" value="DnaJ_domain_CS"/>
</dbReference>
<name>A0A1M2VB81_TRAPU</name>
<dbReference type="FunFam" id="2.60.260.20:FF:000005">
    <property type="entry name" value="Chaperone protein dnaJ 1, mitochondrial"/>
    <property type="match status" value="1"/>
</dbReference>
<protein>
    <recommendedName>
        <fullName evidence="6">DnaJ homolog 1, mitochondrial</fullName>
    </recommendedName>
</protein>
<evidence type="ECO:0000259" key="9">
    <source>
        <dbReference type="PROSITE" id="PS50076"/>
    </source>
</evidence>
<evidence type="ECO:0000256" key="7">
    <source>
        <dbReference type="PROSITE-ProRule" id="PRU00546"/>
    </source>
</evidence>
<dbReference type="HAMAP" id="MF_01152">
    <property type="entry name" value="DnaJ"/>
    <property type="match status" value="1"/>
</dbReference>
<dbReference type="Proteomes" id="UP000184267">
    <property type="component" value="Unassembled WGS sequence"/>
</dbReference>
<dbReference type="GO" id="GO:0031072">
    <property type="term" value="F:heat shock protein binding"/>
    <property type="evidence" value="ECO:0007669"/>
    <property type="project" value="InterPro"/>
</dbReference>
<evidence type="ECO:0000256" key="5">
    <source>
        <dbReference type="ARBA" id="ARBA00023186"/>
    </source>
</evidence>
<dbReference type="GO" id="GO:0008270">
    <property type="term" value="F:zinc ion binding"/>
    <property type="evidence" value="ECO:0007669"/>
    <property type="project" value="UniProtKB-KW"/>
</dbReference>
<keyword evidence="1 7" id="KW-0479">Metal-binding</keyword>
<dbReference type="GO" id="GO:0005524">
    <property type="term" value="F:ATP binding"/>
    <property type="evidence" value="ECO:0007669"/>
    <property type="project" value="InterPro"/>
</dbReference>
<evidence type="ECO:0000256" key="1">
    <source>
        <dbReference type="ARBA" id="ARBA00022723"/>
    </source>
</evidence>
<dbReference type="SUPFAM" id="SSF49493">
    <property type="entry name" value="HSP40/DnaJ peptide-binding domain"/>
    <property type="match status" value="2"/>
</dbReference>
<dbReference type="PROSITE" id="PS00636">
    <property type="entry name" value="DNAJ_1"/>
    <property type="match status" value="1"/>
</dbReference>
<keyword evidence="4 7" id="KW-0862">Zinc</keyword>
<dbReference type="SUPFAM" id="SSF46565">
    <property type="entry name" value="Chaperone J-domain"/>
    <property type="match status" value="1"/>
</dbReference>
<keyword evidence="3 7" id="KW-0863">Zinc-finger</keyword>
<dbReference type="PROSITE" id="PS50076">
    <property type="entry name" value="DNAJ_2"/>
    <property type="match status" value="1"/>
</dbReference>
<evidence type="ECO:0000256" key="6">
    <source>
        <dbReference type="ARBA" id="ARBA00072890"/>
    </source>
</evidence>
<dbReference type="PRINTS" id="PR00625">
    <property type="entry name" value="JDOMAIN"/>
</dbReference>
<dbReference type="Pfam" id="PF00684">
    <property type="entry name" value="DnaJ_CXXCXGXG"/>
    <property type="match status" value="1"/>
</dbReference>
<dbReference type="CDD" id="cd06257">
    <property type="entry name" value="DnaJ"/>
    <property type="match status" value="1"/>
</dbReference>
<dbReference type="InterPro" id="IPR012724">
    <property type="entry name" value="DnaJ"/>
</dbReference>
<dbReference type="InterPro" id="IPR002939">
    <property type="entry name" value="DnaJ_C"/>
</dbReference>
<dbReference type="InterPro" id="IPR001305">
    <property type="entry name" value="HSP_DnaJ_Cys-rich_dom"/>
</dbReference>
<dbReference type="AlphaFoldDB" id="A0A1M2VB81"/>
<feature type="domain" description="CR-type" evidence="10">
    <location>
        <begin position="221"/>
        <end position="302"/>
    </location>
</feature>
<evidence type="ECO:0000256" key="4">
    <source>
        <dbReference type="ARBA" id="ARBA00022833"/>
    </source>
</evidence>
<gene>
    <name evidence="11" type="ORF">TRAPUB_4577</name>
</gene>
<feature type="region of interest" description="Disordered" evidence="8">
    <location>
        <begin position="441"/>
        <end position="524"/>
    </location>
</feature>
<evidence type="ECO:0000256" key="3">
    <source>
        <dbReference type="ARBA" id="ARBA00022771"/>
    </source>
</evidence>
<evidence type="ECO:0000256" key="2">
    <source>
        <dbReference type="ARBA" id="ARBA00022737"/>
    </source>
</evidence>
<dbReference type="CDD" id="cd10719">
    <property type="entry name" value="DnaJ_zf"/>
    <property type="match status" value="1"/>
</dbReference>
<dbReference type="PANTHER" id="PTHR43096:SF52">
    <property type="entry name" value="DNAJ HOMOLOG 1, MITOCHONDRIAL-RELATED"/>
    <property type="match status" value="1"/>
</dbReference>
<dbReference type="FunFam" id="2.10.230.10:FF:000001">
    <property type="entry name" value="DnaJ subfamily A member 2"/>
    <property type="match status" value="1"/>
</dbReference>
<dbReference type="Pfam" id="PF01556">
    <property type="entry name" value="DnaJ_C"/>
    <property type="match status" value="1"/>
</dbReference>
<reference evidence="11 12" key="1">
    <citation type="submission" date="2016-10" db="EMBL/GenBank/DDBJ databases">
        <title>Genome sequence of the basidiomycete white-rot fungus Trametes pubescens.</title>
        <authorList>
            <person name="Makela M.R."/>
            <person name="Granchi Z."/>
            <person name="Peng M."/>
            <person name="De Vries R.P."/>
            <person name="Grigoriev I."/>
            <person name="Riley R."/>
            <person name="Hilden K."/>
        </authorList>
    </citation>
    <scope>NUCLEOTIDE SEQUENCE [LARGE SCALE GENOMIC DNA]</scope>
    <source>
        <strain evidence="11 12">FBCC735</strain>
    </source>
</reference>
<comment type="caution">
    <text evidence="11">The sequence shown here is derived from an EMBL/GenBank/DDBJ whole genome shotgun (WGS) entry which is preliminary data.</text>
</comment>
<evidence type="ECO:0000313" key="11">
    <source>
        <dbReference type="EMBL" id="OJT04783.1"/>
    </source>
</evidence>
<dbReference type="Gene3D" id="2.10.230.10">
    <property type="entry name" value="Heat shock protein DnaJ, cysteine-rich domain"/>
    <property type="match status" value="1"/>
</dbReference>
<keyword evidence="2" id="KW-0677">Repeat</keyword>
<dbReference type="STRING" id="154538.A0A1M2VB81"/>
<evidence type="ECO:0000256" key="8">
    <source>
        <dbReference type="SAM" id="MobiDB-lite"/>
    </source>
</evidence>
<dbReference type="InterPro" id="IPR001623">
    <property type="entry name" value="DnaJ_domain"/>
</dbReference>
<feature type="domain" description="J" evidence="9">
    <location>
        <begin position="70"/>
        <end position="134"/>
    </location>
</feature>
<accession>A0A1M2VB81</accession>
<dbReference type="Gene3D" id="2.60.260.20">
    <property type="entry name" value="Urease metallochaperone UreE, N-terminal domain"/>
    <property type="match status" value="2"/>
</dbReference>